<evidence type="ECO:0000256" key="10">
    <source>
        <dbReference type="ARBA" id="ARBA00023277"/>
    </source>
</evidence>
<evidence type="ECO:0000313" key="16">
    <source>
        <dbReference type="Proteomes" id="UP000195772"/>
    </source>
</evidence>
<feature type="active site" description="Proton donor" evidence="12">
    <location>
        <position position="202"/>
    </location>
</feature>
<dbReference type="InterPro" id="IPR047215">
    <property type="entry name" value="Galactose_mutarotase-like"/>
</dbReference>
<keyword evidence="6" id="KW-0963">Cytoplasm</keyword>
<dbReference type="InterPro" id="IPR014718">
    <property type="entry name" value="GH-type_carb-bd"/>
</dbReference>
<evidence type="ECO:0000256" key="8">
    <source>
        <dbReference type="ARBA" id="ARBA00022837"/>
    </source>
</evidence>
<evidence type="ECO:0000256" key="7">
    <source>
        <dbReference type="ARBA" id="ARBA00022553"/>
    </source>
</evidence>
<evidence type="ECO:0000256" key="3">
    <source>
        <dbReference type="ARBA" id="ARBA00005028"/>
    </source>
</evidence>
<comment type="pathway">
    <text evidence="3 11">Carbohydrate metabolism; hexose metabolism.</text>
</comment>
<proteinExistence type="inferred from homology"/>
<evidence type="ECO:0000256" key="1">
    <source>
        <dbReference type="ARBA" id="ARBA00001913"/>
    </source>
</evidence>
<evidence type="ECO:0000256" key="9">
    <source>
        <dbReference type="ARBA" id="ARBA00023235"/>
    </source>
</evidence>
<comment type="catalytic activity">
    <reaction evidence="11">
        <text>alpha-D-glucose = beta-D-glucose</text>
        <dbReference type="Rhea" id="RHEA:10264"/>
        <dbReference type="ChEBI" id="CHEBI:15903"/>
        <dbReference type="ChEBI" id="CHEBI:17925"/>
        <dbReference type="EC" id="5.1.3.3"/>
    </reaction>
</comment>
<gene>
    <name evidence="15" type="ORF">B5G41_14195</name>
</gene>
<comment type="similarity">
    <text evidence="4 11">Belongs to the aldose epimerase family.</text>
</comment>
<dbReference type="CDD" id="cd09019">
    <property type="entry name" value="galactose_mutarotase_like"/>
    <property type="match status" value="1"/>
</dbReference>
<feature type="binding site" evidence="13">
    <location>
        <position position="274"/>
    </location>
    <ligand>
        <name>beta-D-galactose</name>
        <dbReference type="ChEBI" id="CHEBI:27667"/>
    </ligand>
</feature>
<dbReference type="UniPathway" id="UPA00242"/>
<dbReference type="RefSeq" id="WP_162608925.1">
    <property type="nucleotide sequence ID" value="NZ_NFHB01000012.1"/>
</dbReference>
<protein>
    <recommendedName>
        <fullName evidence="11">Aldose 1-epimerase</fullName>
        <ecNumber evidence="11">5.1.3.3</ecNumber>
    </recommendedName>
</protein>
<dbReference type="GO" id="GO:0004034">
    <property type="term" value="F:aldose 1-epimerase activity"/>
    <property type="evidence" value="ECO:0007669"/>
    <property type="project" value="UniProtKB-EC"/>
</dbReference>
<sequence>MKQNLLIVFFMAGMLSGCGSARHSQVSRAAFRSTVDGKATDLYTLRNARGLEMTVTNFGGRVVELWVPDRDGNFADIVLGHDNLGAYVDQTGERFLGATIGRYGNRIAAGRFTLDGKEYTLPLNDGPNSLHGGAKGFDMVVWDVVEVTPQKIVLACLSPDGDQGYPGNLKVTMTYELTDDNSFVVTHEATTDRRTVVNLTHHSFFNLHGAGGPPINDHELMIAADFFTPVDSTLIPTGRLMPVEGTPMDFRRPAPIGSRLDADFEQLRHGHGYDHNWVLSRRSAHDLELAATVYEPAAGRYMEVWTTEPGIQFYGGNFFDGSLVGKGGKSYGRRASLALETQHFPDSPNHPGFPSTVLDPGQRYRHVCVYKFSTR</sequence>
<dbReference type="PANTHER" id="PTHR10091:SF0">
    <property type="entry name" value="GALACTOSE MUTAROTASE"/>
    <property type="match status" value="1"/>
</dbReference>
<evidence type="ECO:0000256" key="14">
    <source>
        <dbReference type="PIRSR" id="PIRSR005096-3"/>
    </source>
</evidence>
<dbReference type="Proteomes" id="UP000195772">
    <property type="component" value="Unassembled WGS sequence"/>
</dbReference>
<evidence type="ECO:0000256" key="6">
    <source>
        <dbReference type="ARBA" id="ARBA00022490"/>
    </source>
</evidence>
<dbReference type="SUPFAM" id="SSF74650">
    <property type="entry name" value="Galactose mutarotase-like"/>
    <property type="match status" value="1"/>
</dbReference>
<evidence type="ECO:0000256" key="4">
    <source>
        <dbReference type="ARBA" id="ARBA00006206"/>
    </source>
</evidence>
<organism evidence="15 16">
    <name type="scientific">Alistipes onderdonkii</name>
    <dbReference type="NCBI Taxonomy" id="328813"/>
    <lineage>
        <taxon>Bacteria</taxon>
        <taxon>Pseudomonadati</taxon>
        <taxon>Bacteroidota</taxon>
        <taxon>Bacteroidia</taxon>
        <taxon>Bacteroidales</taxon>
        <taxon>Rikenellaceae</taxon>
        <taxon>Alistipes</taxon>
    </lineage>
</organism>
<dbReference type="Gene3D" id="2.70.98.10">
    <property type="match status" value="1"/>
</dbReference>
<dbReference type="GO" id="GO:0030246">
    <property type="term" value="F:carbohydrate binding"/>
    <property type="evidence" value="ECO:0007669"/>
    <property type="project" value="InterPro"/>
</dbReference>
<evidence type="ECO:0000313" key="15">
    <source>
        <dbReference type="EMBL" id="OUN01882.1"/>
    </source>
</evidence>
<dbReference type="eggNOG" id="COG2017">
    <property type="taxonomic scope" value="Bacteria"/>
</dbReference>
<comment type="caution">
    <text evidence="15">The sequence shown here is derived from an EMBL/GenBank/DDBJ whole genome shotgun (WGS) entry which is preliminary data.</text>
</comment>
<dbReference type="GO" id="GO:0033499">
    <property type="term" value="P:galactose catabolic process via UDP-galactose, Leloir pathway"/>
    <property type="evidence" value="ECO:0007669"/>
    <property type="project" value="TreeGrafter"/>
</dbReference>
<feature type="binding site" evidence="14">
    <location>
        <begin position="105"/>
        <end position="106"/>
    </location>
    <ligand>
        <name>beta-D-galactose</name>
        <dbReference type="ChEBI" id="CHEBI:27667"/>
    </ligand>
</feature>
<comment type="subcellular location">
    <subcellularLocation>
        <location evidence="2">Cytoplasm</location>
    </subcellularLocation>
</comment>
<dbReference type="FunFam" id="2.70.98.10:FF:000003">
    <property type="entry name" value="Aldose 1-epimerase"/>
    <property type="match status" value="1"/>
</dbReference>
<dbReference type="GO" id="GO:0006006">
    <property type="term" value="P:glucose metabolic process"/>
    <property type="evidence" value="ECO:0007669"/>
    <property type="project" value="TreeGrafter"/>
</dbReference>
<dbReference type="InterPro" id="IPR011013">
    <property type="entry name" value="Gal_mutarotase_sf_dom"/>
</dbReference>
<dbReference type="InterPro" id="IPR015443">
    <property type="entry name" value="Aldose_1-epimerase"/>
</dbReference>
<dbReference type="EC" id="5.1.3.3" evidence="11"/>
<keyword evidence="9 11" id="KW-0413">Isomerase</keyword>
<dbReference type="PANTHER" id="PTHR10091">
    <property type="entry name" value="ALDOSE-1-EPIMERASE"/>
    <property type="match status" value="1"/>
</dbReference>
<accession>A0A1Y3QQF7</accession>
<feature type="active site" description="Proton acceptor" evidence="12">
    <location>
        <position position="340"/>
    </location>
</feature>
<comment type="cofactor">
    <cofactor evidence="1">
        <name>Ca(2+)</name>
        <dbReference type="ChEBI" id="CHEBI:29108"/>
    </cofactor>
</comment>
<evidence type="ECO:0000256" key="11">
    <source>
        <dbReference type="PIRNR" id="PIRNR005096"/>
    </source>
</evidence>
<keyword evidence="8" id="KW-0106">Calcium</keyword>
<dbReference type="Pfam" id="PF01263">
    <property type="entry name" value="Aldose_epim"/>
    <property type="match status" value="1"/>
</dbReference>
<dbReference type="NCBIfam" id="NF008277">
    <property type="entry name" value="PRK11055.1"/>
    <property type="match status" value="1"/>
</dbReference>
<dbReference type="GO" id="GO:0005737">
    <property type="term" value="C:cytoplasm"/>
    <property type="evidence" value="ECO:0007669"/>
    <property type="project" value="UniProtKB-SubCell"/>
</dbReference>
<evidence type="ECO:0000256" key="13">
    <source>
        <dbReference type="PIRSR" id="PIRSR005096-2"/>
    </source>
</evidence>
<dbReference type="EMBL" id="NFHB01000012">
    <property type="protein sequence ID" value="OUN01882.1"/>
    <property type="molecule type" value="Genomic_DNA"/>
</dbReference>
<dbReference type="AlphaFoldDB" id="A0A1Y3QQF7"/>
<keyword evidence="7" id="KW-0597">Phosphoprotein</keyword>
<evidence type="ECO:0000256" key="2">
    <source>
        <dbReference type="ARBA" id="ARBA00004496"/>
    </source>
</evidence>
<comment type="subunit">
    <text evidence="5">Monomer.</text>
</comment>
<evidence type="ECO:0000256" key="12">
    <source>
        <dbReference type="PIRSR" id="PIRSR005096-1"/>
    </source>
</evidence>
<dbReference type="PIRSF" id="PIRSF005096">
    <property type="entry name" value="GALM"/>
    <property type="match status" value="1"/>
</dbReference>
<name>A0A1Y3QQF7_9BACT</name>
<keyword evidence="10 11" id="KW-0119">Carbohydrate metabolism</keyword>
<reference evidence="16" key="1">
    <citation type="submission" date="2017-04" db="EMBL/GenBank/DDBJ databases">
        <title>Function of individual gut microbiota members based on whole genome sequencing of pure cultures obtained from chicken caecum.</title>
        <authorList>
            <person name="Medvecky M."/>
            <person name="Cejkova D."/>
            <person name="Polansky O."/>
            <person name="Karasova D."/>
            <person name="Kubasova T."/>
            <person name="Cizek A."/>
            <person name="Rychlik I."/>
        </authorList>
    </citation>
    <scope>NUCLEOTIDE SEQUENCE [LARGE SCALE GENOMIC DNA]</scope>
    <source>
        <strain evidence="16">An90</strain>
    </source>
</reference>
<dbReference type="InterPro" id="IPR008183">
    <property type="entry name" value="Aldose_1/G6P_1-epimerase"/>
</dbReference>
<dbReference type="PROSITE" id="PS51257">
    <property type="entry name" value="PROKAR_LIPOPROTEIN"/>
    <property type="match status" value="1"/>
</dbReference>
<evidence type="ECO:0000256" key="5">
    <source>
        <dbReference type="ARBA" id="ARBA00011245"/>
    </source>
</evidence>